<evidence type="ECO:0000256" key="4">
    <source>
        <dbReference type="PROSITE-ProRule" id="PRU00175"/>
    </source>
</evidence>
<keyword evidence="2 4" id="KW-0863">Zinc-finger</keyword>
<dbReference type="SUPFAM" id="SSF57850">
    <property type="entry name" value="RING/U-box"/>
    <property type="match status" value="1"/>
</dbReference>
<evidence type="ECO:0000313" key="6">
    <source>
        <dbReference type="Ensembl" id="ENSSAUP00010043760.1"/>
    </source>
</evidence>
<dbReference type="Ensembl" id="ENSSAUT00010046040.1">
    <property type="protein sequence ID" value="ENSSAUP00010043760.1"/>
    <property type="gene ID" value="ENSSAUG00010018332.1"/>
</dbReference>
<accession>A0A671X4D0</accession>
<dbReference type="PROSITE" id="PS00518">
    <property type="entry name" value="ZF_RING_1"/>
    <property type="match status" value="1"/>
</dbReference>
<evidence type="ECO:0000256" key="3">
    <source>
        <dbReference type="ARBA" id="ARBA00022833"/>
    </source>
</evidence>
<dbReference type="Gene3D" id="3.30.40.10">
    <property type="entry name" value="Zinc/RING finger domain, C3HC4 (zinc finger)"/>
    <property type="match status" value="1"/>
</dbReference>
<dbReference type="PROSITE" id="PS50089">
    <property type="entry name" value="ZF_RING_2"/>
    <property type="match status" value="1"/>
</dbReference>
<dbReference type="InterPro" id="IPR001841">
    <property type="entry name" value="Znf_RING"/>
</dbReference>
<organism evidence="6 7">
    <name type="scientific">Sparus aurata</name>
    <name type="common">Gilthead sea bream</name>
    <dbReference type="NCBI Taxonomy" id="8175"/>
    <lineage>
        <taxon>Eukaryota</taxon>
        <taxon>Metazoa</taxon>
        <taxon>Chordata</taxon>
        <taxon>Craniata</taxon>
        <taxon>Vertebrata</taxon>
        <taxon>Euteleostomi</taxon>
        <taxon>Actinopterygii</taxon>
        <taxon>Neopterygii</taxon>
        <taxon>Teleostei</taxon>
        <taxon>Neoteleostei</taxon>
        <taxon>Acanthomorphata</taxon>
        <taxon>Eupercaria</taxon>
        <taxon>Spariformes</taxon>
        <taxon>Sparidae</taxon>
        <taxon>Sparus</taxon>
    </lineage>
</organism>
<evidence type="ECO:0000259" key="5">
    <source>
        <dbReference type="PROSITE" id="PS50089"/>
    </source>
</evidence>
<dbReference type="InParanoid" id="A0A671X4D0"/>
<dbReference type="InterPro" id="IPR051051">
    <property type="entry name" value="E3_ubiq-ligase_TRIM/RNF"/>
</dbReference>
<dbReference type="PANTHER" id="PTHR25465:SF75">
    <property type="entry name" value="E3 UBIQUITIN_ISG15 LIGASE TRIM25-RELATED"/>
    <property type="match status" value="1"/>
</dbReference>
<dbReference type="GeneTree" id="ENSGT01130000278371"/>
<dbReference type="Proteomes" id="UP000472265">
    <property type="component" value="Chromosome 19"/>
</dbReference>
<dbReference type="AlphaFoldDB" id="A0A671X4D0"/>
<feature type="domain" description="RING-type" evidence="5">
    <location>
        <begin position="9"/>
        <end position="51"/>
    </location>
</feature>
<reference evidence="6" key="1">
    <citation type="submission" date="2021-04" db="EMBL/GenBank/DDBJ databases">
        <authorList>
            <consortium name="Wellcome Sanger Institute Data Sharing"/>
        </authorList>
    </citation>
    <scope>NUCLEOTIDE SEQUENCE [LARGE SCALE GENOMIC DNA]</scope>
</reference>
<dbReference type="SMART" id="SM00184">
    <property type="entry name" value="RING"/>
    <property type="match status" value="1"/>
</dbReference>
<sequence length="192" mass="20884">CVEEQLCSCALCQDVLKDPVSTSCGHWFCRQCITSYWDQSASSGDSSCPQCGKRSRTRPAGQTSSVQCKTLHLYQLKMSPATCHSVYLKTCSQCIQPRGHKPPNHKNQAGTSASSNKLNQLLQQQTDTPSVCEGEVSQVLPPCCCQTVQPAAPSSLQTSPGDLHCAVCLHKGHFCFCTIWSISLTPIFIICI</sequence>
<reference evidence="6" key="2">
    <citation type="submission" date="2025-08" db="UniProtKB">
        <authorList>
            <consortium name="Ensembl"/>
        </authorList>
    </citation>
    <scope>IDENTIFICATION</scope>
</reference>
<evidence type="ECO:0000256" key="1">
    <source>
        <dbReference type="ARBA" id="ARBA00022723"/>
    </source>
</evidence>
<evidence type="ECO:0000256" key="2">
    <source>
        <dbReference type="ARBA" id="ARBA00022771"/>
    </source>
</evidence>
<dbReference type="InterPro" id="IPR013083">
    <property type="entry name" value="Znf_RING/FYVE/PHD"/>
</dbReference>
<dbReference type="OMA" id="ATATECC"/>
<dbReference type="InterPro" id="IPR017907">
    <property type="entry name" value="Znf_RING_CS"/>
</dbReference>
<dbReference type="Pfam" id="PF15227">
    <property type="entry name" value="zf-C3HC4_4"/>
    <property type="match status" value="1"/>
</dbReference>
<protein>
    <recommendedName>
        <fullName evidence="5">RING-type domain-containing protein</fullName>
    </recommendedName>
</protein>
<name>A0A671X4D0_SPAAU</name>
<dbReference type="PANTHER" id="PTHR25465">
    <property type="entry name" value="B-BOX DOMAIN CONTAINING"/>
    <property type="match status" value="1"/>
</dbReference>
<keyword evidence="1" id="KW-0479">Metal-binding</keyword>
<reference evidence="6" key="3">
    <citation type="submission" date="2025-09" db="UniProtKB">
        <authorList>
            <consortium name="Ensembl"/>
        </authorList>
    </citation>
    <scope>IDENTIFICATION</scope>
</reference>
<proteinExistence type="predicted"/>
<dbReference type="GO" id="GO:0008270">
    <property type="term" value="F:zinc ion binding"/>
    <property type="evidence" value="ECO:0007669"/>
    <property type="project" value="UniProtKB-KW"/>
</dbReference>
<keyword evidence="7" id="KW-1185">Reference proteome</keyword>
<keyword evidence="3" id="KW-0862">Zinc</keyword>
<evidence type="ECO:0000313" key="7">
    <source>
        <dbReference type="Proteomes" id="UP000472265"/>
    </source>
</evidence>